<dbReference type="GeneID" id="89947553"/>
<feature type="compositionally biased region" description="Basic and acidic residues" evidence="1">
    <location>
        <begin position="73"/>
        <end position="83"/>
    </location>
</feature>
<evidence type="ECO:0000313" key="4">
    <source>
        <dbReference type="Proteomes" id="UP001304243"/>
    </source>
</evidence>
<dbReference type="AlphaFoldDB" id="A0AAN7HYB1"/>
<dbReference type="PROSITE" id="PS50090">
    <property type="entry name" value="MYB_LIKE"/>
    <property type="match status" value="1"/>
</dbReference>
<accession>A0AAN7HYB1</accession>
<feature type="domain" description="Myb-like" evidence="2">
    <location>
        <begin position="191"/>
        <end position="239"/>
    </location>
</feature>
<dbReference type="Proteomes" id="UP001304243">
    <property type="component" value="Unassembled WGS sequence"/>
</dbReference>
<dbReference type="RefSeq" id="XP_064678518.1">
    <property type="nucleotide sequence ID" value="XM_064823206.1"/>
</dbReference>
<feature type="compositionally biased region" description="Basic and acidic residues" evidence="1">
    <location>
        <begin position="140"/>
        <end position="163"/>
    </location>
</feature>
<dbReference type="SUPFAM" id="SSF46689">
    <property type="entry name" value="Homeodomain-like"/>
    <property type="match status" value="1"/>
</dbReference>
<organism evidence="3 4">
    <name type="scientific">Mucor velutinosus</name>
    <dbReference type="NCBI Taxonomy" id="708070"/>
    <lineage>
        <taxon>Eukaryota</taxon>
        <taxon>Fungi</taxon>
        <taxon>Fungi incertae sedis</taxon>
        <taxon>Mucoromycota</taxon>
        <taxon>Mucoromycotina</taxon>
        <taxon>Mucoromycetes</taxon>
        <taxon>Mucorales</taxon>
        <taxon>Mucorineae</taxon>
        <taxon>Mucoraceae</taxon>
        <taxon>Mucor</taxon>
    </lineage>
</organism>
<evidence type="ECO:0000256" key="1">
    <source>
        <dbReference type="SAM" id="MobiDB-lite"/>
    </source>
</evidence>
<dbReference type="Gene3D" id="1.10.10.60">
    <property type="entry name" value="Homeodomain-like"/>
    <property type="match status" value="1"/>
</dbReference>
<comment type="caution">
    <text evidence="3">The sequence shown here is derived from an EMBL/GenBank/DDBJ whole genome shotgun (WGS) entry which is preliminary data.</text>
</comment>
<feature type="region of interest" description="Disordered" evidence="1">
    <location>
        <begin position="126"/>
        <end position="192"/>
    </location>
</feature>
<sequence length="268" mass="30761">MPLKQISEKDCWFVIGAHQAGATERQCSELSGLSKTITHNIITNFKKMGSPHASNMSSVNALMNSSDKKRKIKDTEGSKDVPRKRGRPRKPIEAPFFTRSVVREVFTQVRTDQSVYDNNTIKSPAIYPLDRLNTPPTDEESQRHYSPSHDKDVKRRRSIKDDMLPSTPRSIIALDESDDEYDDDGDDGGHSAWTMEDDRELLEHVLELPTKNIKWKAVETQFDDRHLAKMCCKRWDYLKKQLIKDIHHVLIEQQEQQSKRGGDGDGET</sequence>
<dbReference type="InterPro" id="IPR009057">
    <property type="entry name" value="Homeodomain-like_sf"/>
</dbReference>
<evidence type="ECO:0000259" key="2">
    <source>
        <dbReference type="PROSITE" id="PS50090"/>
    </source>
</evidence>
<keyword evidence="4" id="KW-1185">Reference proteome</keyword>
<reference evidence="3 4" key="1">
    <citation type="submission" date="2022-11" db="EMBL/GenBank/DDBJ databases">
        <title>Mucor velutinosus strain NIH1002 WGS.</title>
        <authorList>
            <person name="Subramanian P."/>
            <person name="Mullikin J.C."/>
            <person name="Segre J.A."/>
            <person name="Zelazny A.M."/>
        </authorList>
    </citation>
    <scope>NUCLEOTIDE SEQUENCE [LARGE SCALE GENOMIC DNA]</scope>
    <source>
        <strain evidence="3 4">NIH1002</strain>
    </source>
</reference>
<dbReference type="InterPro" id="IPR001005">
    <property type="entry name" value="SANT/Myb"/>
</dbReference>
<name>A0AAN7HYB1_9FUNG</name>
<dbReference type="EMBL" id="JASEJX010000025">
    <property type="protein sequence ID" value="KAK4511852.1"/>
    <property type="molecule type" value="Genomic_DNA"/>
</dbReference>
<evidence type="ECO:0000313" key="3">
    <source>
        <dbReference type="EMBL" id="KAK4511852.1"/>
    </source>
</evidence>
<feature type="region of interest" description="Disordered" evidence="1">
    <location>
        <begin position="63"/>
        <end position="94"/>
    </location>
</feature>
<protein>
    <recommendedName>
        <fullName evidence="2">Myb-like domain-containing protein</fullName>
    </recommendedName>
</protein>
<gene>
    <name evidence="3" type="ORF">ATC70_003851</name>
</gene>
<feature type="compositionally biased region" description="Acidic residues" evidence="1">
    <location>
        <begin position="175"/>
        <end position="186"/>
    </location>
</feature>
<proteinExistence type="predicted"/>